<feature type="transmembrane region" description="Helical" evidence="1">
    <location>
        <begin position="228"/>
        <end position="247"/>
    </location>
</feature>
<proteinExistence type="predicted"/>
<keyword evidence="1" id="KW-1133">Transmembrane helix</keyword>
<dbReference type="PANTHER" id="PTHR43471">
    <property type="entry name" value="ABC TRANSPORTER PERMEASE"/>
    <property type="match status" value="1"/>
</dbReference>
<evidence type="ECO:0000256" key="1">
    <source>
        <dbReference type="SAM" id="Phobius"/>
    </source>
</evidence>
<dbReference type="RefSeq" id="WP_157308041.1">
    <property type="nucleotide sequence ID" value="NZ_WRXN01000009.1"/>
</dbReference>
<protein>
    <submittedName>
        <fullName evidence="2">DUF3526 domain-containing protein</fullName>
    </submittedName>
</protein>
<dbReference type="Pfam" id="PF12040">
    <property type="entry name" value="DUF3526"/>
    <property type="match status" value="1"/>
</dbReference>
<gene>
    <name evidence="2" type="ORF">GO493_20180</name>
</gene>
<dbReference type="EMBL" id="WRXN01000009">
    <property type="protein sequence ID" value="MVT10600.1"/>
    <property type="molecule type" value="Genomic_DNA"/>
</dbReference>
<evidence type="ECO:0000313" key="2">
    <source>
        <dbReference type="EMBL" id="MVT10600.1"/>
    </source>
</evidence>
<keyword evidence="1" id="KW-0812">Transmembrane</keyword>
<name>A0A7K1U8J3_9BACT</name>
<accession>A0A7K1U8J3</accession>
<feature type="transmembrane region" description="Helical" evidence="1">
    <location>
        <begin position="20"/>
        <end position="38"/>
    </location>
</feature>
<dbReference type="Proteomes" id="UP000461730">
    <property type="component" value="Unassembled WGS sequence"/>
</dbReference>
<dbReference type="PANTHER" id="PTHR43471:SF14">
    <property type="entry name" value="ABC-2 TYPE TRANSPORT SYSTEM PERMEASE PROTEIN"/>
    <property type="match status" value="1"/>
</dbReference>
<dbReference type="PROSITE" id="PS51257">
    <property type="entry name" value="PROKAR_LIPOPROTEIN"/>
    <property type="match status" value="1"/>
</dbReference>
<feature type="transmembrane region" description="Helical" evidence="1">
    <location>
        <begin position="253"/>
        <end position="274"/>
    </location>
</feature>
<keyword evidence="1" id="KW-0472">Membrane</keyword>
<dbReference type="AlphaFoldDB" id="A0A7K1U8J3"/>
<feature type="transmembrane region" description="Helical" evidence="1">
    <location>
        <begin position="197"/>
        <end position="216"/>
    </location>
</feature>
<feature type="transmembrane region" description="Helical" evidence="1">
    <location>
        <begin position="149"/>
        <end position="169"/>
    </location>
</feature>
<organism evidence="2 3">
    <name type="scientific">Chitinophaga tropicalis</name>
    <dbReference type="NCBI Taxonomy" id="2683588"/>
    <lineage>
        <taxon>Bacteria</taxon>
        <taxon>Pseudomonadati</taxon>
        <taxon>Bacteroidota</taxon>
        <taxon>Chitinophagia</taxon>
        <taxon>Chitinophagales</taxon>
        <taxon>Chitinophagaceae</taxon>
        <taxon>Chitinophaga</taxon>
    </lineage>
</organism>
<keyword evidence="3" id="KW-1185">Reference proteome</keyword>
<evidence type="ECO:0000313" key="3">
    <source>
        <dbReference type="Proteomes" id="UP000461730"/>
    </source>
</evidence>
<reference evidence="2 3" key="1">
    <citation type="submission" date="2019-12" db="EMBL/GenBank/DDBJ databases">
        <title>Chitinophaga sp. strain ysch24 (GDMCC 1.1355), whole genome shotgun sequence.</title>
        <authorList>
            <person name="Zhang X."/>
        </authorList>
    </citation>
    <scope>NUCLEOTIDE SEQUENCE [LARGE SCALE GENOMIC DNA]</scope>
    <source>
        <strain evidence="3">ysch24</strain>
    </source>
</reference>
<sequence length="472" mass="54495">MTLFLKLLAFEWQWLLRYRLLLPVTCLVIMTAGCALYYGNAVTTERRHAADSVYADYQHRFDSLLLKLCTADTLTGEGKTTLKQLSHPVVVQFQLKPVTVLPAAPLSMLSIGMSDMEPWQHRLELSWSYMHGEEKISNPLKLLTGNFDLSFLLIYIFPLLLMGITYNILSREKELGTYTLILVQQKSILPLLTARLLLRWLLFFVLFTLPLLIVSLMQGGNIDGIGNWMLITAAYLTFWSLLLFLVISFNRSSAFNVILMTGIWLLLLVLLPALSRYGTDENTPGTQTATVAAEQREQEWALWDLPQKQLLDSFYAHYPRYKDSHAYDTVSGSSRRTTAYYDLVARRMERFTAQDEAARQKDLQALLHSYRFNPAVYAQSLFNLAAHTDATDYLHYEEEVKAFHRQWKEHFFTYFFHDRNFTPEDYHALPTFQHKAAPYRNRRIYNGVGYLLLLSAICGAAGTFILKKKYHS</sequence>
<dbReference type="InterPro" id="IPR021913">
    <property type="entry name" value="DUF3526"/>
</dbReference>
<feature type="transmembrane region" description="Helical" evidence="1">
    <location>
        <begin position="444"/>
        <end position="466"/>
    </location>
</feature>
<comment type="caution">
    <text evidence="2">The sequence shown here is derived from an EMBL/GenBank/DDBJ whole genome shotgun (WGS) entry which is preliminary data.</text>
</comment>